<reference evidence="4" key="1">
    <citation type="submission" date="2010-02" db="EMBL/GenBank/DDBJ databases">
        <title>Complete sequence of Ferroglobus placidus DSM 10642.</title>
        <authorList>
            <consortium name="US DOE Joint Genome Institute"/>
            <person name="Lucas S."/>
            <person name="Copeland A."/>
            <person name="Lapidus A."/>
            <person name="Cheng J.-F."/>
            <person name="Bruce D."/>
            <person name="Goodwin L."/>
            <person name="Pitluck S."/>
            <person name="Saunders E."/>
            <person name="Brettin T."/>
            <person name="Detter J.C."/>
            <person name="Han C."/>
            <person name="Tapia R."/>
            <person name="Larimer F."/>
            <person name="Land M."/>
            <person name="Hauser L."/>
            <person name="Kyrpides N."/>
            <person name="Ivanova N."/>
            <person name="Holmes D."/>
            <person name="Lovley D."/>
            <person name="Kyrpides N."/>
            <person name="Anderson I.J."/>
            <person name="Woyke T."/>
        </authorList>
    </citation>
    <scope>NUCLEOTIDE SEQUENCE [LARGE SCALE GENOMIC DNA]</scope>
    <source>
        <strain evidence="4">DSM 10642 / AEDII12DO</strain>
    </source>
</reference>
<dbReference type="PaxDb" id="589924-Ferp_2389"/>
<dbReference type="GeneID" id="25395328"/>
<dbReference type="PANTHER" id="PTHR45947:SF3">
    <property type="entry name" value="SULFOQUINOVOSYL TRANSFERASE SQD2"/>
    <property type="match status" value="1"/>
</dbReference>
<dbReference type="EMBL" id="CP001899">
    <property type="protein sequence ID" value="ADC66504.1"/>
    <property type="molecule type" value="Genomic_DNA"/>
</dbReference>
<dbReference type="eggNOG" id="arCOG01403">
    <property type="taxonomic scope" value="Archaea"/>
</dbReference>
<organism evidence="3 4">
    <name type="scientific">Ferroglobus placidus (strain DSM 10642 / AEDII12DO)</name>
    <dbReference type="NCBI Taxonomy" id="589924"/>
    <lineage>
        <taxon>Archaea</taxon>
        <taxon>Methanobacteriati</taxon>
        <taxon>Methanobacteriota</taxon>
        <taxon>Archaeoglobi</taxon>
        <taxon>Archaeoglobales</taxon>
        <taxon>Archaeoglobaceae</taxon>
        <taxon>Ferroglobus</taxon>
    </lineage>
</organism>
<evidence type="ECO:0000259" key="1">
    <source>
        <dbReference type="Pfam" id="PF00534"/>
    </source>
</evidence>
<name>D3S213_FERPA</name>
<dbReference type="GO" id="GO:0016757">
    <property type="term" value="F:glycosyltransferase activity"/>
    <property type="evidence" value="ECO:0007669"/>
    <property type="project" value="InterPro"/>
</dbReference>
<dbReference type="InterPro" id="IPR001296">
    <property type="entry name" value="Glyco_trans_1"/>
</dbReference>
<feature type="domain" description="Glycosyltransferase subfamily 4-like N-terminal" evidence="2">
    <location>
        <begin position="61"/>
        <end position="202"/>
    </location>
</feature>
<protein>
    <submittedName>
        <fullName evidence="3">Glycosyl transferase group 1</fullName>
    </submittedName>
</protein>
<dbReference type="Proteomes" id="UP000002613">
    <property type="component" value="Chromosome"/>
</dbReference>
<accession>D3S213</accession>
<keyword evidence="4" id="KW-1185">Reference proteome</keyword>
<dbReference type="RefSeq" id="WP_012966840.1">
    <property type="nucleotide sequence ID" value="NC_013849.1"/>
</dbReference>
<dbReference type="Pfam" id="PF13439">
    <property type="entry name" value="Glyco_transf_4"/>
    <property type="match status" value="1"/>
</dbReference>
<evidence type="ECO:0000259" key="2">
    <source>
        <dbReference type="Pfam" id="PF13439"/>
    </source>
</evidence>
<gene>
    <name evidence="3" type="ordered locus">Ferp_2389</name>
</gene>
<dbReference type="Pfam" id="PF00534">
    <property type="entry name" value="Glycos_transf_1"/>
    <property type="match status" value="1"/>
</dbReference>
<keyword evidence="3" id="KW-0808">Transferase</keyword>
<proteinExistence type="predicted"/>
<dbReference type="STRING" id="589924.Ferp_2389"/>
<dbReference type="CAZy" id="GT4">
    <property type="family name" value="Glycosyltransferase Family 4"/>
</dbReference>
<dbReference type="HOGENOM" id="CLU_009583_2_4_2"/>
<dbReference type="SUPFAM" id="SSF53756">
    <property type="entry name" value="UDP-Glycosyltransferase/glycogen phosphorylase"/>
    <property type="match status" value="1"/>
</dbReference>
<sequence length="391" mass="45152">MITVLAAPADFNLVTYGYAKSYNILRHLQNYDVKFYAIVNDIFAKLDLKNVTFIKLTSNHRTIDRIFFQIKLLRAVKKFLEQKKVSIVHSFNLPYGGYNLSALMNAVRDYPYVVGPVQAKHLFFYDDYIIWSGRKHDLICLEYYIVKLCRKLGSHVIDFAFRETLDKADIIIAVNNTTRKIYGEIIGDRNRIKVIPIGVNLDEFIFSLPPLNFEILSVGALIKRKGFEYLIKAMPHILKEYPTARLHILGDGPRREYLEALVRKLGIEANVKFHGHIPKMKIIEFYKRCRVFVHPSLSESFSPVRLEAMASGIPLVATDAAVGADEMIDDRKTGFLIPPRDPEAIADRVLNLFSDDKLTYKIAIKAREKVEMNYDWNKIGEKYYTIYRKLA</sequence>
<reference evidence="3 4" key="2">
    <citation type="journal article" date="2011" name="Stand. Genomic Sci.">
        <title>Complete genome sequence of Ferroglobus placidus AEDII12DO.</title>
        <authorList>
            <person name="Anderson I."/>
            <person name="Risso C."/>
            <person name="Holmes D."/>
            <person name="Lucas S."/>
            <person name="Copeland A."/>
            <person name="Lapidus A."/>
            <person name="Cheng J.F."/>
            <person name="Bruce D."/>
            <person name="Goodwin L."/>
            <person name="Pitluck S."/>
            <person name="Saunders E."/>
            <person name="Brettin T."/>
            <person name="Detter J.C."/>
            <person name="Han C."/>
            <person name="Tapia R."/>
            <person name="Larimer F."/>
            <person name="Land M."/>
            <person name="Hauser L."/>
            <person name="Woyke T."/>
            <person name="Lovley D."/>
            <person name="Kyrpides N."/>
            <person name="Ivanova N."/>
        </authorList>
    </citation>
    <scope>NUCLEOTIDE SEQUENCE [LARGE SCALE GENOMIC DNA]</scope>
    <source>
        <strain evidence="4">DSM 10642 / AEDII12DO</strain>
    </source>
</reference>
<dbReference type="KEGG" id="fpl:Ferp_2389"/>
<dbReference type="PANTHER" id="PTHR45947">
    <property type="entry name" value="SULFOQUINOVOSYL TRANSFERASE SQD2"/>
    <property type="match status" value="1"/>
</dbReference>
<dbReference type="InterPro" id="IPR050194">
    <property type="entry name" value="Glycosyltransferase_grp1"/>
</dbReference>
<dbReference type="Gene3D" id="3.40.50.2000">
    <property type="entry name" value="Glycogen Phosphorylase B"/>
    <property type="match status" value="2"/>
</dbReference>
<dbReference type="OrthoDB" id="132546at2157"/>
<feature type="domain" description="Glycosyl transferase family 1" evidence="1">
    <location>
        <begin position="213"/>
        <end position="368"/>
    </location>
</feature>
<evidence type="ECO:0000313" key="3">
    <source>
        <dbReference type="EMBL" id="ADC66504.1"/>
    </source>
</evidence>
<dbReference type="AlphaFoldDB" id="D3S213"/>
<evidence type="ECO:0000313" key="4">
    <source>
        <dbReference type="Proteomes" id="UP000002613"/>
    </source>
</evidence>
<dbReference type="InterPro" id="IPR028098">
    <property type="entry name" value="Glyco_trans_4-like_N"/>
</dbReference>